<evidence type="ECO:0000256" key="12">
    <source>
        <dbReference type="ARBA" id="ARBA00022840"/>
    </source>
</evidence>
<evidence type="ECO:0000256" key="6">
    <source>
        <dbReference type="ARBA" id="ARBA00022475"/>
    </source>
</evidence>
<feature type="domain" description="Protein kinase" evidence="19">
    <location>
        <begin position="350"/>
        <end position="630"/>
    </location>
</feature>
<dbReference type="GO" id="GO:0030246">
    <property type="term" value="F:carbohydrate binding"/>
    <property type="evidence" value="ECO:0007669"/>
    <property type="project" value="UniProtKB-KW"/>
</dbReference>
<dbReference type="InterPro" id="IPR000985">
    <property type="entry name" value="Lectin_LegA_CS"/>
</dbReference>
<comment type="similarity">
    <text evidence="4">In the C-terminal section; belongs to the protein kinase superfamily. Ser/Thr protein kinase family.</text>
</comment>
<keyword evidence="9" id="KW-0732">Signal</keyword>
<feature type="compositionally biased region" description="Polar residues" evidence="17">
    <location>
        <begin position="645"/>
        <end position="672"/>
    </location>
</feature>
<dbReference type="GO" id="GO:0005524">
    <property type="term" value="F:ATP binding"/>
    <property type="evidence" value="ECO:0007669"/>
    <property type="project" value="UniProtKB-KW"/>
</dbReference>
<dbReference type="GO" id="GO:0004674">
    <property type="term" value="F:protein serine/threonine kinase activity"/>
    <property type="evidence" value="ECO:0007669"/>
    <property type="project" value="UniProtKB-KW"/>
</dbReference>
<proteinExistence type="inferred from homology"/>
<evidence type="ECO:0000256" key="3">
    <source>
        <dbReference type="ARBA" id="ARBA00008536"/>
    </source>
</evidence>
<name>A0A6P6GGF9_ZIZJJ</name>
<feature type="compositionally biased region" description="Low complexity" evidence="17">
    <location>
        <begin position="673"/>
        <end position="682"/>
    </location>
</feature>
<evidence type="ECO:0000256" key="8">
    <source>
        <dbReference type="ARBA" id="ARBA00022692"/>
    </source>
</evidence>
<keyword evidence="13 18" id="KW-1133">Transmembrane helix</keyword>
<evidence type="ECO:0000256" key="18">
    <source>
        <dbReference type="SAM" id="Phobius"/>
    </source>
</evidence>
<dbReference type="FunFam" id="3.30.200.20:FF:000168">
    <property type="entry name" value="L-type lectin-domain containing receptor kinase IX.1"/>
    <property type="match status" value="1"/>
</dbReference>
<keyword evidence="10" id="KW-0430">Lectin</keyword>
<dbReference type="FunFam" id="1.10.510.10:FF:000240">
    <property type="entry name" value="Lectin-domain containing receptor kinase A4.3"/>
    <property type="match status" value="1"/>
</dbReference>
<dbReference type="InterPro" id="IPR050528">
    <property type="entry name" value="L-type_Lectin-RKs"/>
</dbReference>
<keyword evidence="16" id="KW-0325">Glycoprotein</keyword>
<comment type="similarity">
    <text evidence="3">In the N-terminal section; belongs to the leguminous lectin family.</text>
</comment>
<comment type="subcellular location">
    <subcellularLocation>
        <location evidence="1">Cell membrane</location>
        <topology evidence="1">Single-pass type I membrane protein</topology>
    </subcellularLocation>
</comment>
<evidence type="ECO:0000256" key="9">
    <source>
        <dbReference type="ARBA" id="ARBA00022729"/>
    </source>
</evidence>
<keyword evidence="6" id="KW-1003">Cell membrane</keyword>
<dbReference type="Pfam" id="PF00139">
    <property type="entry name" value="Lectin_legB"/>
    <property type="match status" value="1"/>
</dbReference>
<dbReference type="GO" id="GO:0005886">
    <property type="term" value="C:plasma membrane"/>
    <property type="evidence" value="ECO:0007669"/>
    <property type="project" value="UniProtKB-SubCell"/>
</dbReference>
<keyword evidence="12" id="KW-0067">ATP-binding</keyword>
<evidence type="ECO:0000313" key="21">
    <source>
        <dbReference type="RefSeq" id="XP_024932820.3"/>
    </source>
</evidence>
<dbReference type="InterPro" id="IPR013320">
    <property type="entry name" value="ConA-like_dom_sf"/>
</dbReference>
<feature type="transmembrane region" description="Helical" evidence="18">
    <location>
        <begin position="275"/>
        <end position="300"/>
    </location>
</feature>
<evidence type="ECO:0000256" key="14">
    <source>
        <dbReference type="ARBA" id="ARBA00023136"/>
    </source>
</evidence>
<dbReference type="PANTHER" id="PTHR27007">
    <property type="match status" value="1"/>
</dbReference>
<dbReference type="CDD" id="cd06899">
    <property type="entry name" value="lectin_legume_LecRK_Arcelin_ConA"/>
    <property type="match status" value="1"/>
</dbReference>
<keyword evidence="21" id="KW-0418">Kinase</keyword>
<comment type="similarity">
    <text evidence="2">Belongs to the leguminous lectin family.</text>
</comment>
<protein>
    <recommendedName>
        <fullName evidence="5">non-specific serine/threonine protein kinase</fullName>
        <ecNumber evidence="5">2.7.11.1</ecNumber>
    </recommendedName>
</protein>
<dbReference type="EC" id="2.7.11.1" evidence="5"/>
<dbReference type="Pfam" id="PF00069">
    <property type="entry name" value="Pkinase"/>
    <property type="match status" value="1"/>
</dbReference>
<feature type="transmembrane region" description="Helical" evidence="18">
    <location>
        <begin position="12"/>
        <end position="30"/>
    </location>
</feature>
<dbReference type="GO" id="GO:0002229">
    <property type="term" value="P:defense response to oomycetes"/>
    <property type="evidence" value="ECO:0007669"/>
    <property type="project" value="UniProtKB-ARBA"/>
</dbReference>
<dbReference type="Proteomes" id="UP001652623">
    <property type="component" value="Chromosome 9"/>
</dbReference>
<reference evidence="21" key="1">
    <citation type="submission" date="2025-08" db="UniProtKB">
        <authorList>
            <consortium name="RefSeq"/>
        </authorList>
    </citation>
    <scope>IDENTIFICATION</scope>
    <source>
        <tissue evidence="21">Seedling</tissue>
    </source>
</reference>
<dbReference type="GeneID" id="107426795"/>
<gene>
    <name evidence="21" type="primary">LOC107426795</name>
</gene>
<evidence type="ECO:0000256" key="13">
    <source>
        <dbReference type="ARBA" id="ARBA00022989"/>
    </source>
</evidence>
<evidence type="ECO:0000256" key="17">
    <source>
        <dbReference type="SAM" id="MobiDB-lite"/>
    </source>
</evidence>
<sequence length="682" mass="76745">MDLICYSCQHFSYLMVMTILLFMIYIPYSFSLEFDYSVLDQDKLDNSTLIREGNATVSGSEIHLTQNQEDQIGQLKYFEYLQLWDRASGRAADFTTSFSFIIYSPNESLHGDGLAFFLAQPPFGVPNRTDGSRLGLINTDDQPFSTTQKFVAVEFDTFANKDLDPQNVAEHVGIDINSLVSNTTTSWSCNITARKVYNATISYTSGTKNLSVSFTGYKEDVPFLQNLSYEIDLTIYLPEKVTFGFSAANGFFTSTHILRSWSFHSSDFTSKNSKIGLVIGLSIGVSVFIGALGLISFGVWKRKKKKSITDQEGEDDDELGIDLLMDNDFERNSGAKRFSYDDLVTATMNFSEEEKLGQGGFGWVYRGFLKNMNSYVAIKKISTKSQQGIKEYASEVKIISRLRHRNLVQLIGWCHRKKDLLLIYEFMSNGSLDFHLFRGKNSLTWVARYNIARGLVSALLYLHEEWEQCVLHRDIKSSNVMLDSNFNAKLGDFGLARLVDHEKGSQTTIVAGTLGYLAPECFTTSRASRESDVYSFGVVMLEIACGRKPIDPNVGDGDHQIGLVEWVWKLYGMEKVVEAADPRLCGEFNEQQMERLMIVGLWCAHPDHNLRPSIKQAMHVLDFEAPLPALPLEMPLPTYLPPSAPRSNYGSSSASNHTQTESSTDNNTHFTRSSQFSSSFSH</sequence>
<dbReference type="InterPro" id="IPR019825">
    <property type="entry name" value="Lectin_legB_Mn/Ca_BS"/>
</dbReference>
<dbReference type="SUPFAM" id="SSF49899">
    <property type="entry name" value="Concanavalin A-like lectins/glucanases"/>
    <property type="match status" value="1"/>
</dbReference>
<dbReference type="PROSITE" id="PS50011">
    <property type="entry name" value="PROTEIN_KINASE_DOM"/>
    <property type="match status" value="1"/>
</dbReference>
<keyword evidence="8 18" id="KW-0812">Transmembrane</keyword>
<evidence type="ECO:0000256" key="11">
    <source>
        <dbReference type="ARBA" id="ARBA00022741"/>
    </source>
</evidence>
<keyword evidence="20" id="KW-1185">Reference proteome</keyword>
<dbReference type="SMART" id="SM00220">
    <property type="entry name" value="S_TKc"/>
    <property type="match status" value="1"/>
</dbReference>
<evidence type="ECO:0000256" key="15">
    <source>
        <dbReference type="ARBA" id="ARBA00023170"/>
    </source>
</evidence>
<evidence type="ECO:0000259" key="19">
    <source>
        <dbReference type="PROSITE" id="PS50011"/>
    </source>
</evidence>
<dbReference type="Gene3D" id="2.60.120.200">
    <property type="match status" value="1"/>
</dbReference>
<dbReference type="InterPro" id="IPR011009">
    <property type="entry name" value="Kinase-like_dom_sf"/>
</dbReference>
<dbReference type="KEGG" id="zju:107426795"/>
<keyword evidence="11" id="KW-0547">Nucleotide-binding</keyword>
<evidence type="ECO:0000256" key="1">
    <source>
        <dbReference type="ARBA" id="ARBA00004251"/>
    </source>
</evidence>
<dbReference type="AlphaFoldDB" id="A0A6P6GGF9"/>
<evidence type="ECO:0000256" key="4">
    <source>
        <dbReference type="ARBA" id="ARBA00010217"/>
    </source>
</evidence>
<keyword evidence="7" id="KW-0723">Serine/threonine-protein kinase</keyword>
<evidence type="ECO:0000256" key="2">
    <source>
        <dbReference type="ARBA" id="ARBA00007606"/>
    </source>
</evidence>
<evidence type="ECO:0000256" key="7">
    <source>
        <dbReference type="ARBA" id="ARBA00022527"/>
    </source>
</evidence>
<accession>A0A6P6GGF9</accession>
<dbReference type="CDD" id="cd14066">
    <property type="entry name" value="STKc_IRAK"/>
    <property type="match status" value="1"/>
</dbReference>
<dbReference type="InterPro" id="IPR008271">
    <property type="entry name" value="Ser/Thr_kinase_AS"/>
</dbReference>
<dbReference type="Gene3D" id="1.10.510.10">
    <property type="entry name" value="Transferase(Phosphotransferase) domain 1"/>
    <property type="match status" value="1"/>
</dbReference>
<feature type="region of interest" description="Disordered" evidence="17">
    <location>
        <begin position="641"/>
        <end position="682"/>
    </location>
</feature>
<dbReference type="InterPro" id="IPR001220">
    <property type="entry name" value="Legume_lectin_dom"/>
</dbReference>
<evidence type="ECO:0000256" key="10">
    <source>
        <dbReference type="ARBA" id="ARBA00022734"/>
    </source>
</evidence>
<evidence type="ECO:0000256" key="16">
    <source>
        <dbReference type="ARBA" id="ARBA00023180"/>
    </source>
</evidence>
<dbReference type="PROSITE" id="PS00308">
    <property type="entry name" value="LECTIN_LEGUME_ALPHA"/>
    <property type="match status" value="1"/>
</dbReference>
<dbReference type="PROSITE" id="PS00307">
    <property type="entry name" value="LECTIN_LEGUME_BETA"/>
    <property type="match status" value="1"/>
</dbReference>
<keyword evidence="14 18" id="KW-0472">Membrane</keyword>
<dbReference type="SUPFAM" id="SSF56112">
    <property type="entry name" value="Protein kinase-like (PK-like)"/>
    <property type="match status" value="1"/>
</dbReference>
<keyword evidence="7" id="KW-0808">Transferase</keyword>
<dbReference type="RefSeq" id="XP_024932820.3">
    <property type="nucleotide sequence ID" value="XM_025077052.3"/>
</dbReference>
<dbReference type="InterPro" id="IPR000719">
    <property type="entry name" value="Prot_kinase_dom"/>
</dbReference>
<dbReference type="InParanoid" id="A0A6P6GGF9"/>
<dbReference type="PROSITE" id="PS00108">
    <property type="entry name" value="PROTEIN_KINASE_ST"/>
    <property type="match status" value="1"/>
</dbReference>
<organism evidence="20 21">
    <name type="scientific">Ziziphus jujuba</name>
    <name type="common">Chinese jujube</name>
    <name type="synonym">Ziziphus sativa</name>
    <dbReference type="NCBI Taxonomy" id="326968"/>
    <lineage>
        <taxon>Eukaryota</taxon>
        <taxon>Viridiplantae</taxon>
        <taxon>Streptophyta</taxon>
        <taxon>Embryophyta</taxon>
        <taxon>Tracheophyta</taxon>
        <taxon>Spermatophyta</taxon>
        <taxon>Magnoliopsida</taxon>
        <taxon>eudicotyledons</taxon>
        <taxon>Gunneridae</taxon>
        <taxon>Pentapetalae</taxon>
        <taxon>rosids</taxon>
        <taxon>fabids</taxon>
        <taxon>Rosales</taxon>
        <taxon>Rhamnaceae</taxon>
        <taxon>Paliureae</taxon>
        <taxon>Ziziphus</taxon>
    </lineage>
</organism>
<evidence type="ECO:0000256" key="5">
    <source>
        <dbReference type="ARBA" id="ARBA00012513"/>
    </source>
</evidence>
<dbReference type="Gene3D" id="3.30.200.20">
    <property type="entry name" value="Phosphorylase Kinase, domain 1"/>
    <property type="match status" value="1"/>
</dbReference>
<evidence type="ECO:0000313" key="20">
    <source>
        <dbReference type="Proteomes" id="UP001652623"/>
    </source>
</evidence>
<keyword evidence="15 21" id="KW-0675">Receptor</keyword>